<evidence type="ECO:0000313" key="5">
    <source>
        <dbReference type="Proteomes" id="UP000539175"/>
    </source>
</evidence>
<accession>A0A7X0EF95</accession>
<dbReference type="RefSeq" id="WP_211106299.1">
    <property type="nucleotide sequence ID" value="NZ_JACIIZ010000007.1"/>
</dbReference>
<proteinExistence type="predicted"/>
<organism evidence="4 5">
    <name type="scientific">Nitrospirillum iridis</name>
    <dbReference type="NCBI Taxonomy" id="765888"/>
    <lineage>
        <taxon>Bacteria</taxon>
        <taxon>Pseudomonadati</taxon>
        <taxon>Pseudomonadota</taxon>
        <taxon>Alphaproteobacteria</taxon>
        <taxon>Rhodospirillales</taxon>
        <taxon>Azospirillaceae</taxon>
        <taxon>Nitrospirillum</taxon>
    </lineage>
</organism>
<reference evidence="4 5" key="1">
    <citation type="submission" date="2020-08" db="EMBL/GenBank/DDBJ databases">
        <title>Genomic Encyclopedia of Type Strains, Phase IV (KMG-IV): sequencing the most valuable type-strain genomes for metagenomic binning, comparative biology and taxonomic classification.</title>
        <authorList>
            <person name="Goeker M."/>
        </authorList>
    </citation>
    <scope>NUCLEOTIDE SEQUENCE [LARGE SCALE GENOMIC DNA]</scope>
    <source>
        <strain evidence="4 5">DSM 22198</strain>
    </source>
</reference>
<dbReference type="PROSITE" id="PS50293">
    <property type="entry name" value="TPR_REGION"/>
    <property type="match status" value="1"/>
</dbReference>
<dbReference type="InterPro" id="IPR019734">
    <property type="entry name" value="TPR_rpt"/>
</dbReference>
<keyword evidence="5" id="KW-1185">Reference proteome</keyword>
<dbReference type="InterPro" id="IPR011990">
    <property type="entry name" value="TPR-like_helical_dom_sf"/>
</dbReference>
<evidence type="ECO:0000256" key="1">
    <source>
        <dbReference type="ARBA" id="ARBA00022737"/>
    </source>
</evidence>
<gene>
    <name evidence="4" type="ORF">FHS74_002829</name>
</gene>
<dbReference type="Pfam" id="PF07719">
    <property type="entry name" value="TPR_2"/>
    <property type="match status" value="1"/>
</dbReference>
<evidence type="ECO:0000313" key="4">
    <source>
        <dbReference type="EMBL" id="MBB6252269.1"/>
    </source>
</evidence>
<sequence>MAARFINANRPADLGAAWRGLAVAFPNDAAWRLVSCLAWFFTGLDRGRAVIEAQAARTLEPALWCAHLAEAHVLCEMAEMEQANQDFGAYWRLGRRRPRSVGTPVFGPALEAAQRALALHPVAALWNDLGAIHFAAGDYPAAQAAFRTALELEPRQRHAAANHAVTLAALGAVAELRDYLAREPLPVALPLSLKFAGMPARDYWRHLPEAYEERRMAVFSQAWWRALTGLMPSGREPSGRGDGHAP</sequence>
<evidence type="ECO:0000256" key="2">
    <source>
        <dbReference type="ARBA" id="ARBA00022803"/>
    </source>
</evidence>
<dbReference type="EMBL" id="JACIIZ010000007">
    <property type="protein sequence ID" value="MBB6252269.1"/>
    <property type="molecule type" value="Genomic_DNA"/>
</dbReference>
<keyword evidence="2 3" id="KW-0802">TPR repeat</keyword>
<keyword evidence="1" id="KW-0677">Repeat</keyword>
<name>A0A7X0EF95_9PROT</name>
<comment type="caution">
    <text evidence="4">The sequence shown here is derived from an EMBL/GenBank/DDBJ whole genome shotgun (WGS) entry which is preliminary data.</text>
</comment>
<evidence type="ECO:0000256" key="3">
    <source>
        <dbReference type="PROSITE-ProRule" id="PRU00339"/>
    </source>
</evidence>
<dbReference type="InterPro" id="IPR013105">
    <property type="entry name" value="TPR_2"/>
</dbReference>
<dbReference type="AlphaFoldDB" id="A0A7X0EF95"/>
<protein>
    <submittedName>
        <fullName evidence="4">Tetratricopeptide (TPR) repeat protein</fullName>
    </submittedName>
</protein>
<dbReference type="Gene3D" id="1.25.40.10">
    <property type="entry name" value="Tetratricopeptide repeat domain"/>
    <property type="match status" value="1"/>
</dbReference>
<dbReference type="PROSITE" id="PS50005">
    <property type="entry name" value="TPR"/>
    <property type="match status" value="1"/>
</dbReference>
<dbReference type="SUPFAM" id="SSF48452">
    <property type="entry name" value="TPR-like"/>
    <property type="match status" value="1"/>
</dbReference>
<dbReference type="SMART" id="SM00028">
    <property type="entry name" value="TPR"/>
    <property type="match status" value="1"/>
</dbReference>
<dbReference type="Proteomes" id="UP000539175">
    <property type="component" value="Unassembled WGS sequence"/>
</dbReference>
<feature type="repeat" description="TPR" evidence="3">
    <location>
        <begin position="123"/>
        <end position="156"/>
    </location>
</feature>